<reference evidence="3 4" key="1">
    <citation type="journal article" date="2013" name="PLoS ONE">
        <title>Predicting the Proteins of Angomonas deanei, Strigomonas culicis and Their Respective Endosymbionts Reveals New Aspects of the Trypanosomatidae Family.</title>
        <authorList>
            <person name="Motta M.C."/>
            <person name="Martins A.C."/>
            <person name="de Souza S.S."/>
            <person name="Catta-Preta C.M."/>
            <person name="Silva R."/>
            <person name="Klein C.C."/>
            <person name="de Almeida L.G."/>
            <person name="de Lima Cunha O."/>
            <person name="Ciapina L.P."/>
            <person name="Brocchi M."/>
            <person name="Colabardini A.C."/>
            <person name="de Araujo Lima B."/>
            <person name="Machado C.R."/>
            <person name="de Almeida Soares C.M."/>
            <person name="Probst C.M."/>
            <person name="de Menezes C.B."/>
            <person name="Thompson C.E."/>
            <person name="Bartholomeu D.C."/>
            <person name="Gradia D.F."/>
            <person name="Pavoni D.P."/>
            <person name="Grisard E.C."/>
            <person name="Fantinatti-Garboggini F."/>
            <person name="Marchini F.K."/>
            <person name="Rodrigues-Luiz G.F."/>
            <person name="Wagner G."/>
            <person name="Goldman G.H."/>
            <person name="Fietto J.L."/>
            <person name="Elias M.C."/>
            <person name="Goldman M.H."/>
            <person name="Sagot M.F."/>
            <person name="Pereira M."/>
            <person name="Stoco P.H."/>
            <person name="de Mendonca-Neto R.P."/>
            <person name="Teixeira S.M."/>
            <person name="Maciel T.E."/>
            <person name="de Oliveira Mendes T.A."/>
            <person name="Urmenyi T.P."/>
            <person name="de Souza W."/>
            <person name="Schenkman S."/>
            <person name="de Vasconcelos A.T."/>
        </authorList>
    </citation>
    <scope>NUCLEOTIDE SEQUENCE [LARGE SCALE GENOMIC DNA]</scope>
</reference>
<proteinExistence type="predicted"/>
<keyword evidence="1" id="KW-0472">Membrane</keyword>
<evidence type="ECO:0000313" key="2">
    <source>
        <dbReference type="EMBL" id="EPY23600.1"/>
    </source>
</evidence>
<keyword evidence="1" id="KW-0812">Transmembrane</keyword>
<evidence type="ECO:0000313" key="4">
    <source>
        <dbReference type="Proteomes" id="UP000015354"/>
    </source>
</evidence>
<evidence type="ECO:0000256" key="1">
    <source>
        <dbReference type="SAM" id="Phobius"/>
    </source>
</evidence>
<evidence type="ECO:0000313" key="3">
    <source>
        <dbReference type="EMBL" id="EPY30893.1"/>
    </source>
</evidence>
<feature type="transmembrane region" description="Helical" evidence="1">
    <location>
        <begin position="159"/>
        <end position="183"/>
    </location>
</feature>
<accession>S9UPS6</accession>
<name>S9UPS6_9TRYP</name>
<dbReference type="OrthoDB" id="275850at2759"/>
<sequence>MNTLYEVCRAAYPKHLRFDKASQILYAECYTLARRNRSKKYLAKADIQHILDGYTALPGAPVLQLPVIRHVLLIRQINSFRVYYGGKFWLYTRGVDAEHQRVRRWLEAQSPAAPAQGKGARTAAQLSRDTKVERERFEQEVLRHMRVATMYQRGIRWSLMTIGALIMLLLASIYTDVCVYVWLKLCQRTPREEVLAWFRRVTLRHVTTEVPAAYQHLLPPPCALYKDATGETNVAVNIVELVHAEKKVTVLAIPCPQMGERRFYDQVGELVRECDSVMLEAVTFEKIDKTVPAYFLPLKEDTFPALGVHHRYLDLLRHTQREPPKLYPAGSACGWKAYIQQILIPFEIRCVYVPDVLSATKAEARVGWGRLRDVVDRLAMEQAEADPGSPPLIIALPWTVQHVVNLEASLVKYGFKVRKVFPLHWLGENQIGNHFCNYFNY</sequence>
<dbReference type="Proteomes" id="UP000015354">
    <property type="component" value="Unassembled WGS sequence"/>
</dbReference>
<reference evidence="3" key="2">
    <citation type="submission" date="2013-03" db="EMBL/GenBank/DDBJ databases">
        <authorList>
            <person name="Motta M.C.M."/>
            <person name="Martins A.C.A."/>
            <person name="Preta C.M.C.C."/>
            <person name="Silva R."/>
            <person name="de Souza S.S."/>
            <person name="Klein C.C."/>
            <person name="de Almeida L.G.P."/>
            <person name="Cunha O.L."/>
            <person name="Colabardini A.C."/>
            <person name="Lima B.A."/>
            <person name="Machado C.R."/>
            <person name="Soares C.M.A."/>
            <person name="de Menezes C.B.A."/>
            <person name="Bartolomeu D.C."/>
            <person name="Grisard E.C."/>
            <person name="Fantinatti-Garboggini F."/>
            <person name="Rodrigues-Luiz G.F."/>
            <person name="Wagner G."/>
            <person name="Goldman G.H."/>
            <person name="Fietto J.L.R."/>
            <person name="Ciapina L.P."/>
            <person name="Brocchi M."/>
            <person name="Elias M.C."/>
            <person name="Goldman M.H.S."/>
            <person name="Sagot M.-F."/>
            <person name="Pereira M."/>
            <person name="Stoco P.H."/>
            <person name="Teixeira S.M.R."/>
            <person name="de Mendonca-Neto R.P."/>
            <person name="Maciel T.E.F."/>
            <person name="Mendes T.A.O."/>
            <person name="Urmenyi T.P."/>
            <person name="Teixeira M.M.G."/>
            <person name="de Camargo E.F.P."/>
            <person name="de Sousa W."/>
            <person name="Schenkman S."/>
            <person name="de Vasconcelos A.T.R."/>
        </authorList>
    </citation>
    <scope>NUCLEOTIDE SEQUENCE</scope>
</reference>
<dbReference type="EMBL" id="ATMH01003810">
    <property type="protein sequence ID" value="EPY30893.1"/>
    <property type="molecule type" value="Genomic_DNA"/>
</dbReference>
<protein>
    <submittedName>
        <fullName evidence="3">Uncharacterized protein</fullName>
    </submittedName>
</protein>
<keyword evidence="4" id="KW-1185">Reference proteome</keyword>
<dbReference type="AlphaFoldDB" id="S9UPS6"/>
<gene>
    <name evidence="3" type="ORF">STCU_03810</name>
    <name evidence="2" type="ORF">STCU_07632</name>
</gene>
<organism evidence="3 4">
    <name type="scientific">Strigomonas culicis</name>
    <dbReference type="NCBI Taxonomy" id="28005"/>
    <lineage>
        <taxon>Eukaryota</taxon>
        <taxon>Discoba</taxon>
        <taxon>Euglenozoa</taxon>
        <taxon>Kinetoplastea</taxon>
        <taxon>Metakinetoplastina</taxon>
        <taxon>Trypanosomatida</taxon>
        <taxon>Trypanosomatidae</taxon>
        <taxon>Strigomonadinae</taxon>
        <taxon>Strigomonas</taxon>
    </lineage>
</organism>
<dbReference type="EMBL" id="ATMH01007632">
    <property type="protein sequence ID" value="EPY23600.1"/>
    <property type="molecule type" value="Genomic_DNA"/>
</dbReference>
<keyword evidence="1" id="KW-1133">Transmembrane helix</keyword>
<comment type="caution">
    <text evidence="3">The sequence shown here is derived from an EMBL/GenBank/DDBJ whole genome shotgun (WGS) entry which is preliminary data.</text>
</comment>